<sequence>MQNFWQQPLFILFAAVIVLTTANSAMTQHSFNPTLLFALLCWMFAQRTQRKQWLYTALFFLLIALLTMPFLHGILLILLLIAGVYAALTYSRAHAKTKLTSLHYTSHQALAQPPQEDYVWRDYIVQRPFGIINIDATKTILPTGTSFISVRHGIGKIIVTVPFEVGLRIQASTLLGSTTILDEPRRTLNEVVMYEEGLHLQRIIVLHLSSIAGEIEVIRQ</sequence>
<dbReference type="Pfam" id="PF09922">
    <property type="entry name" value="LiaF-like_C"/>
    <property type="match status" value="1"/>
</dbReference>
<proteinExistence type="predicted"/>
<keyword evidence="4" id="KW-1185">Reference proteome</keyword>
<organism evidence="3 4">
    <name type="scientific">Caryophanon tenue</name>
    <dbReference type="NCBI Taxonomy" id="33978"/>
    <lineage>
        <taxon>Bacteria</taxon>
        <taxon>Bacillati</taxon>
        <taxon>Bacillota</taxon>
        <taxon>Bacilli</taxon>
        <taxon>Bacillales</taxon>
        <taxon>Caryophanaceae</taxon>
        <taxon>Caryophanon</taxon>
    </lineage>
</organism>
<protein>
    <recommendedName>
        <fullName evidence="2">Cell wall-active antibiotics response LiaF-like C-terminal domain-containing protein</fullName>
    </recommendedName>
</protein>
<dbReference type="NCBIfam" id="NF040535">
    <property type="entry name" value="LiaF_C_term"/>
    <property type="match status" value="1"/>
</dbReference>
<accession>A0A1C0YJ71</accession>
<dbReference type="RefSeq" id="WP_066543840.1">
    <property type="nucleotide sequence ID" value="NZ_MASJ01000004.1"/>
</dbReference>
<dbReference type="InterPro" id="IPR047793">
    <property type="entry name" value="LiaF_C"/>
</dbReference>
<evidence type="ECO:0000313" key="4">
    <source>
        <dbReference type="Proteomes" id="UP000093199"/>
    </source>
</evidence>
<feature type="transmembrane region" description="Helical" evidence="1">
    <location>
        <begin position="54"/>
        <end position="87"/>
    </location>
</feature>
<evidence type="ECO:0000259" key="2">
    <source>
        <dbReference type="Pfam" id="PF09922"/>
    </source>
</evidence>
<name>A0A1C0YJ71_9BACL</name>
<dbReference type="OrthoDB" id="2351415at2"/>
<evidence type="ECO:0000256" key="1">
    <source>
        <dbReference type="SAM" id="Phobius"/>
    </source>
</evidence>
<keyword evidence="1" id="KW-0812">Transmembrane</keyword>
<feature type="domain" description="Cell wall-active antibiotics response LiaF-like C-terminal" evidence="2">
    <location>
        <begin position="114"/>
        <end position="217"/>
    </location>
</feature>
<dbReference type="AlphaFoldDB" id="A0A1C0YJ71"/>
<dbReference type="EMBL" id="MASJ01000004">
    <property type="protein sequence ID" value="OCS87225.1"/>
    <property type="molecule type" value="Genomic_DNA"/>
</dbReference>
<dbReference type="STRING" id="33978.A6M13_11380"/>
<keyword evidence="1" id="KW-0472">Membrane</keyword>
<reference evidence="3 4" key="1">
    <citation type="submission" date="2016-07" db="EMBL/GenBank/DDBJ databases">
        <title>Caryophanon tenue genome sequencing.</title>
        <authorList>
            <person name="Verma A."/>
            <person name="Pal Y."/>
            <person name="Krishnamurthi S."/>
        </authorList>
    </citation>
    <scope>NUCLEOTIDE SEQUENCE [LARGE SCALE GENOMIC DNA]</scope>
    <source>
        <strain evidence="3 4">DSM 14152</strain>
    </source>
</reference>
<dbReference type="Proteomes" id="UP000093199">
    <property type="component" value="Unassembled WGS sequence"/>
</dbReference>
<keyword evidence="1" id="KW-1133">Transmembrane helix</keyword>
<evidence type="ECO:0000313" key="3">
    <source>
        <dbReference type="EMBL" id="OCS87225.1"/>
    </source>
</evidence>
<dbReference type="InterPro" id="IPR024425">
    <property type="entry name" value="LiaF-like_C"/>
</dbReference>
<comment type="caution">
    <text evidence="3">The sequence shown here is derived from an EMBL/GenBank/DDBJ whole genome shotgun (WGS) entry which is preliminary data.</text>
</comment>
<gene>
    <name evidence="3" type="ORF">A6M13_11380</name>
</gene>